<evidence type="ECO:0000313" key="16">
    <source>
        <dbReference type="Proteomes" id="UP000007151"/>
    </source>
</evidence>
<evidence type="ECO:0000256" key="14">
    <source>
        <dbReference type="SAM" id="SignalP"/>
    </source>
</evidence>
<evidence type="ECO:0000256" key="3">
    <source>
        <dbReference type="ARBA" id="ARBA00012976"/>
    </source>
</evidence>
<dbReference type="Pfam" id="PF00328">
    <property type="entry name" value="His_Phos_2"/>
    <property type="match status" value="2"/>
</dbReference>
<reference evidence="15 16" key="1">
    <citation type="journal article" date="2011" name="Cell">
        <title>The monarch butterfly genome yields insights into long-distance migration.</title>
        <authorList>
            <person name="Zhan S."/>
            <person name="Merlin C."/>
            <person name="Boore J.L."/>
            <person name="Reppert S.M."/>
        </authorList>
    </citation>
    <scope>NUCLEOTIDE SEQUENCE [LARGE SCALE GENOMIC DNA]</scope>
    <source>
        <strain evidence="15">F-2</strain>
    </source>
</reference>
<evidence type="ECO:0000256" key="2">
    <source>
        <dbReference type="ARBA" id="ARBA00008422"/>
    </source>
</evidence>
<dbReference type="Gene3D" id="3.40.50.1240">
    <property type="entry name" value="Phosphoglycerate mutase-like"/>
    <property type="match status" value="2"/>
</dbReference>
<evidence type="ECO:0000256" key="9">
    <source>
        <dbReference type="ARBA" id="ARBA00031642"/>
    </source>
</evidence>
<dbReference type="AlphaFoldDB" id="A0A212EXE4"/>
<name>A0A212EXE4_DANPL</name>
<evidence type="ECO:0000313" key="15">
    <source>
        <dbReference type="EMBL" id="OWR46166.1"/>
    </source>
</evidence>
<comment type="catalytic activity">
    <reaction evidence="12">
        <text>1D-myo-inositol hexakisphosphate + H2O = 1D-myo-inositol 1,2,4,5,6-pentakisphosphate + phosphate</text>
        <dbReference type="Rhea" id="RHEA:16989"/>
        <dbReference type="ChEBI" id="CHEBI:15377"/>
        <dbReference type="ChEBI" id="CHEBI:43474"/>
        <dbReference type="ChEBI" id="CHEBI:57798"/>
        <dbReference type="ChEBI" id="CHEBI:58130"/>
        <dbReference type="EC" id="3.1.3.62"/>
    </reaction>
    <physiologicalReaction direction="left-to-right" evidence="12">
        <dbReference type="Rhea" id="RHEA:16990"/>
    </physiologicalReaction>
</comment>
<dbReference type="EMBL" id="AGBW02011767">
    <property type="protein sequence ID" value="OWR46166.1"/>
    <property type="molecule type" value="Genomic_DNA"/>
</dbReference>
<keyword evidence="8" id="KW-0472">Membrane</keyword>
<dbReference type="PANTHER" id="PTHR20963:SF8">
    <property type="entry name" value="MULTIPLE INOSITOL POLYPHOSPHATE PHOSPHATASE 1"/>
    <property type="match status" value="1"/>
</dbReference>
<dbReference type="GO" id="GO:0016020">
    <property type="term" value="C:membrane"/>
    <property type="evidence" value="ECO:0007669"/>
    <property type="project" value="UniProtKB-SubCell"/>
</dbReference>
<proteinExistence type="inferred from homology"/>
<dbReference type="SUPFAM" id="SSF53254">
    <property type="entry name" value="Phosphoglycerate mutase-like"/>
    <property type="match status" value="2"/>
</dbReference>
<dbReference type="GO" id="GO:0003993">
    <property type="term" value="F:acid phosphatase activity"/>
    <property type="evidence" value="ECO:0007669"/>
    <property type="project" value="TreeGrafter"/>
</dbReference>
<dbReference type="GO" id="GO:0034417">
    <property type="term" value="F:bisphosphoglycerate 3-phosphatase activity"/>
    <property type="evidence" value="ECO:0007669"/>
    <property type="project" value="UniProtKB-EC"/>
</dbReference>
<comment type="catalytic activity">
    <reaction evidence="13">
        <text>(2R)-2,3-bisphosphoglycerate + H2O = (2R)-2-phosphoglycerate + phosphate</text>
        <dbReference type="Rhea" id="RHEA:27381"/>
        <dbReference type="ChEBI" id="CHEBI:15377"/>
        <dbReference type="ChEBI" id="CHEBI:43474"/>
        <dbReference type="ChEBI" id="CHEBI:58248"/>
        <dbReference type="ChEBI" id="CHEBI:58289"/>
        <dbReference type="EC" id="3.1.3.80"/>
    </reaction>
    <physiologicalReaction direction="left-to-right" evidence="13">
        <dbReference type="Rhea" id="RHEA:27382"/>
    </physiologicalReaction>
</comment>
<sequence>MSSNSHYNFIVLCSFIISVFGKNCFWNSQCAFNHFSSKTPYNCIRGDLRDSFVKVKGCEPISVWGLIRHGKRTPGTEFVYQIREAVKFKDYIVDSFNKGNSFLCAQDVENLKNWFDERKVFDSVQSLTEEGYQEIFGIGKRLRATFKELLRDLGNSSYRVRSAYGPWVENGAEAFVKGFSDIPINIEPANPNDNIIAPYESCPKFLDEVRDNPDTYYEASKYKESEEFQASKAQIQKRMAIEYNLTNKNITALYDLCRYSWSGIDNKRSPWCALFTLEDLIVNEYHGDLRHYYRNGPGNRYSEIFGRLPLSNLYETFENVKLGEKMKMTIYFSHATMMDMVYSALGWFTDKEPLTHAYRNPKRKWKSTKLGAFAANLIVVLHRCLEDDNEEYKVTYYINEEFVTSVCSDGICSWQQFENTLKPFLNTTLDFCYLFTFKMKLFLIICICCFFKLTASNFCYWNTGCPYKYLSTETPYNSVRGDIRDSIVRLRGCEPVSIWGIYRHGKREPGAKFAESMKQALPIRNYITTSYKKGRSSLCAQDVENLQNWQLNQNTLNGKSDLTEEGRQEMLGLSKRLKEVFPDLLSELRNGDYSFRSASGSWIEKSIQHFVKGLGDDLTIEKVKAGADVMAPYATCGSYQKDVQRNPNIYVEAAKYMQNSEYLATKDRIQRRTGIDYMLTDDNITALYDLCRYTWSAVDNKFSPWCAVFTKDDLEVLEYIQDLKHYYRNGYGTCTDNSEDYNVVFYLNEEPMRSICEEGVCSWREFENKLRPFINTTIDFCEFRSEPY</sequence>
<dbReference type="Proteomes" id="UP000007151">
    <property type="component" value="Unassembled WGS sequence"/>
</dbReference>
<dbReference type="EC" id="3.1.3.80" evidence="3"/>
<evidence type="ECO:0000256" key="5">
    <source>
        <dbReference type="ARBA" id="ARBA00018097"/>
    </source>
</evidence>
<dbReference type="KEGG" id="dpl:KGM_215854"/>
<feature type="chain" id="PRO_5013233606" description="Multiple inositol polyphosphate phosphatase 1" evidence="14">
    <location>
        <begin position="22"/>
        <end position="788"/>
    </location>
</feature>
<dbReference type="STRING" id="278856.A0A212EXE4"/>
<evidence type="ECO:0000256" key="4">
    <source>
        <dbReference type="ARBA" id="ARBA00013040"/>
    </source>
</evidence>
<comment type="catalytic activity">
    <reaction evidence="10">
        <text>1D-myo-inositol 1,2,5,6-tetrakisphosphate + H2O = 1D-myo-inositol 1,2,6-trisphosphate + phosphate</text>
        <dbReference type="Rhea" id="RHEA:77119"/>
        <dbReference type="ChEBI" id="CHEBI:15377"/>
        <dbReference type="ChEBI" id="CHEBI:43474"/>
        <dbReference type="ChEBI" id="CHEBI:195535"/>
        <dbReference type="ChEBI" id="CHEBI:195537"/>
        <dbReference type="EC" id="3.1.3.62"/>
    </reaction>
    <physiologicalReaction direction="left-to-right" evidence="10">
        <dbReference type="Rhea" id="RHEA:77120"/>
    </physiologicalReaction>
</comment>
<comment type="caution">
    <text evidence="15">The sequence shown here is derived from an EMBL/GenBank/DDBJ whole genome shotgun (WGS) entry which is preliminary data.</text>
</comment>
<protein>
    <recommendedName>
        <fullName evidence="5">Multiple inositol polyphosphate phosphatase 1</fullName>
        <ecNumber evidence="4">3.1.3.62</ecNumber>
        <ecNumber evidence="3">3.1.3.80</ecNumber>
    </recommendedName>
    <alternativeName>
        <fullName evidence="9">2,3-bisphosphoglycerate 3-phosphatase</fullName>
    </alternativeName>
</protein>
<evidence type="ECO:0000256" key="7">
    <source>
        <dbReference type="ARBA" id="ARBA00022801"/>
    </source>
</evidence>
<evidence type="ECO:0000256" key="12">
    <source>
        <dbReference type="ARBA" id="ARBA00043691"/>
    </source>
</evidence>
<evidence type="ECO:0000256" key="11">
    <source>
        <dbReference type="ARBA" id="ARBA00043671"/>
    </source>
</evidence>
<evidence type="ECO:0000256" key="1">
    <source>
        <dbReference type="ARBA" id="ARBA00004370"/>
    </source>
</evidence>
<dbReference type="InterPro" id="IPR000560">
    <property type="entry name" value="His_Pase_clade-2"/>
</dbReference>
<accession>A0A212EXE4</accession>
<keyword evidence="16" id="KW-1185">Reference proteome</keyword>
<evidence type="ECO:0000256" key="6">
    <source>
        <dbReference type="ARBA" id="ARBA00022729"/>
    </source>
</evidence>
<comment type="similarity">
    <text evidence="2">Belongs to the histidine acid phosphatase family. MINPP1 subfamily.</text>
</comment>
<organism evidence="15 16">
    <name type="scientific">Danaus plexippus plexippus</name>
    <dbReference type="NCBI Taxonomy" id="278856"/>
    <lineage>
        <taxon>Eukaryota</taxon>
        <taxon>Metazoa</taxon>
        <taxon>Ecdysozoa</taxon>
        <taxon>Arthropoda</taxon>
        <taxon>Hexapoda</taxon>
        <taxon>Insecta</taxon>
        <taxon>Pterygota</taxon>
        <taxon>Neoptera</taxon>
        <taxon>Endopterygota</taxon>
        <taxon>Lepidoptera</taxon>
        <taxon>Glossata</taxon>
        <taxon>Ditrysia</taxon>
        <taxon>Papilionoidea</taxon>
        <taxon>Nymphalidae</taxon>
        <taxon>Danainae</taxon>
        <taxon>Danaini</taxon>
        <taxon>Danaina</taxon>
        <taxon>Danaus</taxon>
        <taxon>Danaus</taxon>
    </lineage>
</organism>
<keyword evidence="7" id="KW-0378">Hydrolase</keyword>
<dbReference type="GO" id="GO:0052745">
    <property type="term" value="F:inositol phosphate phosphatase activity"/>
    <property type="evidence" value="ECO:0007669"/>
    <property type="project" value="TreeGrafter"/>
</dbReference>
<dbReference type="InParanoid" id="A0A212EXE4"/>
<keyword evidence="6 14" id="KW-0732">Signal</keyword>
<dbReference type="PANTHER" id="PTHR20963">
    <property type="entry name" value="MULTIPLE INOSITOL POLYPHOSPHATE PHOSPHATASE-RELATED"/>
    <property type="match status" value="1"/>
</dbReference>
<evidence type="ECO:0000256" key="10">
    <source>
        <dbReference type="ARBA" id="ARBA00043668"/>
    </source>
</evidence>
<dbReference type="eggNOG" id="KOG1382">
    <property type="taxonomic scope" value="Eukaryota"/>
</dbReference>
<dbReference type="FunCoup" id="A0A212EXE4">
    <property type="interactions" value="119"/>
</dbReference>
<dbReference type="InterPro" id="IPR029033">
    <property type="entry name" value="His_PPase_superfam"/>
</dbReference>
<feature type="signal peptide" evidence="14">
    <location>
        <begin position="1"/>
        <end position="21"/>
    </location>
</feature>
<gene>
    <name evidence="15" type="ORF">KGM_215854</name>
</gene>
<dbReference type="EC" id="3.1.3.62" evidence="4"/>
<dbReference type="CDD" id="cd07061">
    <property type="entry name" value="HP_HAP_like"/>
    <property type="match status" value="2"/>
</dbReference>
<evidence type="ECO:0000256" key="8">
    <source>
        <dbReference type="ARBA" id="ARBA00023136"/>
    </source>
</evidence>
<comment type="subcellular location">
    <subcellularLocation>
        <location evidence="1">Membrane</location>
    </subcellularLocation>
</comment>
<evidence type="ECO:0000256" key="13">
    <source>
        <dbReference type="ARBA" id="ARBA00043832"/>
    </source>
</evidence>
<comment type="catalytic activity">
    <reaction evidence="11">
        <text>1D-myo-inositol 1,2,4,5,6-pentakisphosphate + H2O = 1D-myo-inositol 1,2,5,6-tetrakisphosphate + phosphate</text>
        <dbReference type="Rhea" id="RHEA:77115"/>
        <dbReference type="ChEBI" id="CHEBI:15377"/>
        <dbReference type="ChEBI" id="CHEBI:43474"/>
        <dbReference type="ChEBI" id="CHEBI:57798"/>
        <dbReference type="ChEBI" id="CHEBI:195535"/>
        <dbReference type="EC" id="3.1.3.62"/>
    </reaction>
    <physiologicalReaction direction="left-to-right" evidence="11">
        <dbReference type="Rhea" id="RHEA:77116"/>
    </physiologicalReaction>
</comment>